<name>A0A0F9VIB1_9ZZZZ</name>
<reference evidence="1" key="1">
    <citation type="journal article" date="2015" name="Nature">
        <title>Complex archaea that bridge the gap between prokaryotes and eukaryotes.</title>
        <authorList>
            <person name="Spang A."/>
            <person name="Saw J.H."/>
            <person name="Jorgensen S.L."/>
            <person name="Zaremba-Niedzwiedzka K."/>
            <person name="Martijn J."/>
            <person name="Lind A.E."/>
            <person name="van Eijk R."/>
            <person name="Schleper C."/>
            <person name="Guy L."/>
            <person name="Ettema T.J."/>
        </authorList>
    </citation>
    <scope>NUCLEOTIDE SEQUENCE</scope>
</reference>
<sequence length="98" mass="11582">MFEKFENVENIVNEITNDGLNINAHFNTKNENLPIDFLLYFGNFEITQTAFNKYLNEQKLKGNAKSCYKNYEENENIPYRFITDITMKKAFLNALEIL</sequence>
<dbReference type="EMBL" id="LAZR01000021">
    <property type="protein sequence ID" value="KKO04831.1"/>
    <property type="molecule type" value="Genomic_DNA"/>
</dbReference>
<gene>
    <name evidence="1" type="ORF">LCGC14_0081430</name>
</gene>
<comment type="caution">
    <text evidence="1">The sequence shown here is derived from an EMBL/GenBank/DDBJ whole genome shotgun (WGS) entry which is preliminary data.</text>
</comment>
<dbReference type="AlphaFoldDB" id="A0A0F9VIB1"/>
<proteinExistence type="predicted"/>
<evidence type="ECO:0000313" key="1">
    <source>
        <dbReference type="EMBL" id="KKO04831.1"/>
    </source>
</evidence>
<protein>
    <submittedName>
        <fullName evidence="1">Uncharacterized protein</fullName>
    </submittedName>
</protein>
<accession>A0A0F9VIB1</accession>
<organism evidence="1">
    <name type="scientific">marine sediment metagenome</name>
    <dbReference type="NCBI Taxonomy" id="412755"/>
    <lineage>
        <taxon>unclassified sequences</taxon>
        <taxon>metagenomes</taxon>
        <taxon>ecological metagenomes</taxon>
    </lineage>
</organism>